<dbReference type="InterPro" id="IPR051799">
    <property type="entry name" value="NADH_flavin_oxidoreductase"/>
</dbReference>
<evidence type="ECO:0000313" key="5">
    <source>
        <dbReference type="Proteomes" id="UP000722336"/>
    </source>
</evidence>
<sequence>MANSAATPAETLSQALTLPNGKIVPNRLAKAAMTEGLADRRGRPSTRLMKLYETWAAGGAGLLLTGNVQIDADHLERGGNVVIDRVPDAEMRELLTAWAAAGKTHGGSMWMQVSHAGRQTQAHVNPHPKAPSAVKLGLPGGQFGEPVALTGAEIEQLIARFAVAGAAAYEAGFDGIQVHAAHGYLLSSFLNPRANQRDDQWGGSLENRARFLRRVVAAARAATSADFGISVKLNSADFQRGGFDFPDSQTVAAWLDEDGVDLIEISGGNYESPAMMDADGMELREEPEARRSSREREAYFQKFAPEIRARVKRAALMVTGGFRTAAGMADAVRKDNVDLVGLARPLCTRPELVRDLLAGTAEHLDSPERRLRLGPGFLSPSSSSKIVKALNGFGAQAWYYEQLVNFGEGRGYDETLGLLRAMIRNRGREKAVLAARPDQ</sequence>
<comment type="caution">
    <text evidence="4">The sequence shown here is derived from an EMBL/GenBank/DDBJ whole genome shotgun (WGS) entry which is preliminary data.</text>
</comment>
<dbReference type="InterPro" id="IPR001155">
    <property type="entry name" value="OxRdtase_FMN_N"/>
</dbReference>
<reference evidence="4 5" key="1">
    <citation type="submission" date="2021-04" db="EMBL/GenBank/DDBJ databases">
        <authorList>
            <person name="Pira H."/>
            <person name="Risdian C."/>
            <person name="Wink J."/>
        </authorList>
    </citation>
    <scope>NUCLEOTIDE SEQUENCE [LARGE SCALE GENOMIC DNA]</scope>
    <source>
        <strain evidence="4 5">WHA3</strain>
    </source>
</reference>
<evidence type="ECO:0000256" key="1">
    <source>
        <dbReference type="ARBA" id="ARBA00022630"/>
    </source>
</evidence>
<dbReference type="PANTHER" id="PTHR43656">
    <property type="entry name" value="BINDING OXIDOREDUCTASE, PUTATIVE (AFU_ORTHOLOGUE AFUA_2G08260)-RELATED"/>
    <property type="match status" value="1"/>
</dbReference>
<keyword evidence="5" id="KW-1185">Reference proteome</keyword>
<keyword evidence="2" id="KW-0560">Oxidoreductase</keyword>
<organism evidence="4 5">
    <name type="scientific">Pacificimonas pallii</name>
    <dbReference type="NCBI Taxonomy" id="2827236"/>
    <lineage>
        <taxon>Bacteria</taxon>
        <taxon>Pseudomonadati</taxon>
        <taxon>Pseudomonadota</taxon>
        <taxon>Alphaproteobacteria</taxon>
        <taxon>Sphingomonadales</taxon>
        <taxon>Sphingosinicellaceae</taxon>
        <taxon>Pacificimonas</taxon>
    </lineage>
</organism>
<dbReference type="PANTHER" id="PTHR43656:SF2">
    <property type="entry name" value="BINDING OXIDOREDUCTASE, PUTATIVE (AFU_ORTHOLOGUE AFUA_2G08260)-RELATED"/>
    <property type="match status" value="1"/>
</dbReference>
<keyword evidence="1" id="KW-0285">Flavoprotein</keyword>
<gene>
    <name evidence="4" type="ORF">KCG44_05950</name>
</gene>
<dbReference type="CDD" id="cd04733">
    <property type="entry name" value="OYE_like_2_FMN"/>
    <property type="match status" value="1"/>
</dbReference>
<accession>A0ABS6SD31</accession>
<dbReference type="Proteomes" id="UP000722336">
    <property type="component" value="Unassembled WGS sequence"/>
</dbReference>
<dbReference type="Pfam" id="PF00724">
    <property type="entry name" value="Oxidored_FMN"/>
    <property type="match status" value="1"/>
</dbReference>
<evidence type="ECO:0000259" key="3">
    <source>
        <dbReference type="Pfam" id="PF00724"/>
    </source>
</evidence>
<dbReference type="RefSeq" id="WP_218444920.1">
    <property type="nucleotide sequence ID" value="NZ_JAGSPA010000002.1"/>
</dbReference>
<evidence type="ECO:0000256" key="2">
    <source>
        <dbReference type="ARBA" id="ARBA00023002"/>
    </source>
</evidence>
<protein>
    <submittedName>
        <fullName evidence="4">NADH:flavin oxidoreductase/NADH oxidase family protein</fullName>
    </submittedName>
</protein>
<evidence type="ECO:0000313" key="4">
    <source>
        <dbReference type="EMBL" id="MBV7256327.1"/>
    </source>
</evidence>
<feature type="domain" description="NADH:flavin oxidoreductase/NADH oxidase N-terminal" evidence="3">
    <location>
        <begin position="24"/>
        <end position="356"/>
    </location>
</feature>
<proteinExistence type="predicted"/>
<name>A0ABS6SD31_9SPHN</name>
<dbReference type="EMBL" id="JAGSPA010000002">
    <property type="protein sequence ID" value="MBV7256327.1"/>
    <property type="molecule type" value="Genomic_DNA"/>
</dbReference>